<reference evidence="1 2" key="1">
    <citation type="journal article" date="2023" name="G3 (Bethesda)">
        <title>A chromosome-length genome assembly and annotation of blackberry (Rubus argutus, cv. 'Hillquist').</title>
        <authorList>
            <person name="Bruna T."/>
            <person name="Aryal R."/>
            <person name="Dudchenko O."/>
            <person name="Sargent D.J."/>
            <person name="Mead D."/>
            <person name="Buti M."/>
            <person name="Cavallini A."/>
            <person name="Hytonen T."/>
            <person name="Andres J."/>
            <person name="Pham M."/>
            <person name="Weisz D."/>
            <person name="Mascagni F."/>
            <person name="Usai G."/>
            <person name="Natali L."/>
            <person name="Bassil N."/>
            <person name="Fernandez G.E."/>
            <person name="Lomsadze A."/>
            <person name="Armour M."/>
            <person name="Olukolu B."/>
            <person name="Poorten T."/>
            <person name="Britton C."/>
            <person name="Davik J."/>
            <person name="Ashrafi H."/>
            <person name="Aiden E.L."/>
            <person name="Borodovsky M."/>
            <person name="Worthington M."/>
        </authorList>
    </citation>
    <scope>NUCLEOTIDE SEQUENCE [LARGE SCALE GENOMIC DNA]</scope>
    <source>
        <strain evidence="1">PI 553951</strain>
    </source>
</reference>
<protein>
    <submittedName>
        <fullName evidence="1">Uncharacterized protein</fullName>
    </submittedName>
</protein>
<evidence type="ECO:0000313" key="1">
    <source>
        <dbReference type="EMBL" id="KAK9911823.1"/>
    </source>
</evidence>
<accession>A0AAW1VWU5</accession>
<evidence type="ECO:0000313" key="2">
    <source>
        <dbReference type="Proteomes" id="UP001457282"/>
    </source>
</evidence>
<dbReference type="Proteomes" id="UP001457282">
    <property type="component" value="Unassembled WGS sequence"/>
</dbReference>
<comment type="caution">
    <text evidence="1">The sequence shown here is derived from an EMBL/GenBank/DDBJ whole genome shotgun (WGS) entry which is preliminary data.</text>
</comment>
<name>A0AAW1VWU5_RUBAR</name>
<dbReference type="EMBL" id="JBEDUW010000007">
    <property type="protein sequence ID" value="KAK9911823.1"/>
    <property type="molecule type" value="Genomic_DNA"/>
</dbReference>
<organism evidence="1 2">
    <name type="scientific">Rubus argutus</name>
    <name type="common">Southern blackberry</name>
    <dbReference type="NCBI Taxonomy" id="59490"/>
    <lineage>
        <taxon>Eukaryota</taxon>
        <taxon>Viridiplantae</taxon>
        <taxon>Streptophyta</taxon>
        <taxon>Embryophyta</taxon>
        <taxon>Tracheophyta</taxon>
        <taxon>Spermatophyta</taxon>
        <taxon>Magnoliopsida</taxon>
        <taxon>eudicotyledons</taxon>
        <taxon>Gunneridae</taxon>
        <taxon>Pentapetalae</taxon>
        <taxon>rosids</taxon>
        <taxon>fabids</taxon>
        <taxon>Rosales</taxon>
        <taxon>Rosaceae</taxon>
        <taxon>Rosoideae</taxon>
        <taxon>Rosoideae incertae sedis</taxon>
        <taxon>Rubus</taxon>
    </lineage>
</organism>
<keyword evidence="2" id="KW-1185">Reference proteome</keyword>
<gene>
    <name evidence="1" type="ORF">M0R45_035711</name>
</gene>
<proteinExistence type="predicted"/>
<dbReference type="AlphaFoldDB" id="A0AAW1VWU5"/>
<sequence length="105" mass="11660">MASVTELELQVTVWPVKRIDLREDRREAAAEEDVHGHGCCCGENGDMMVVCFVDCRPWCELEMAWSGIDYGCGREQEGTGLQRALVIENGKKMGQRSCHGLVLGC</sequence>